<evidence type="ECO:0000259" key="11">
    <source>
        <dbReference type="PROSITE" id="PS50929"/>
    </source>
</evidence>
<protein>
    <submittedName>
        <fullName evidence="12">Uncharacterized protein</fullName>
    </submittedName>
</protein>
<comment type="subcellular location">
    <subcellularLocation>
        <location evidence="1">Membrane</location>
        <topology evidence="1">Multi-pass membrane protein</topology>
    </subcellularLocation>
</comment>
<dbReference type="GO" id="GO:0140359">
    <property type="term" value="F:ABC-type transporter activity"/>
    <property type="evidence" value="ECO:0000318"/>
    <property type="project" value="GO_Central"/>
</dbReference>
<dbReference type="InterPro" id="IPR011527">
    <property type="entry name" value="ABC1_TM_dom"/>
</dbReference>
<dbReference type="OMA" id="FTITMTI"/>
<proteinExistence type="inferred from homology"/>
<dbReference type="InParanoid" id="A7S4U1"/>
<feature type="domain" description="ABC transporter" evidence="10">
    <location>
        <begin position="392"/>
        <end position="613"/>
    </location>
</feature>
<dbReference type="STRING" id="45351.A7S4U1"/>
<organism evidence="12 13">
    <name type="scientific">Nematostella vectensis</name>
    <name type="common">Starlet sea anemone</name>
    <dbReference type="NCBI Taxonomy" id="45351"/>
    <lineage>
        <taxon>Eukaryota</taxon>
        <taxon>Metazoa</taxon>
        <taxon>Cnidaria</taxon>
        <taxon>Anthozoa</taxon>
        <taxon>Hexacorallia</taxon>
        <taxon>Actiniaria</taxon>
        <taxon>Edwardsiidae</taxon>
        <taxon>Nematostella</taxon>
    </lineage>
</organism>
<evidence type="ECO:0000256" key="8">
    <source>
        <dbReference type="ARBA" id="ARBA00023136"/>
    </source>
</evidence>
<dbReference type="PANTHER" id="PTHR24223:SF456">
    <property type="entry name" value="MULTIDRUG RESISTANCE-ASSOCIATED PROTEIN LETHAL(2)03659"/>
    <property type="match status" value="1"/>
</dbReference>
<dbReference type="InterPro" id="IPR003593">
    <property type="entry name" value="AAA+_ATPase"/>
</dbReference>
<keyword evidence="4 9" id="KW-0812">Transmembrane</keyword>
<dbReference type="FunFam" id="3.40.50.300:FF:000163">
    <property type="entry name" value="Multidrug resistance-associated protein member 4"/>
    <property type="match status" value="1"/>
</dbReference>
<feature type="domain" description="ABC transmembrane type-1" evidence="11">
    <location>
        <begin position="747"/>
        <end position="997"/>
    </location>
</feature>
<dbReference type="HOGENOM" id="CLU_000604_27_0_1"/>
<feature type="transmembrane region" description="Helical" evidence="9">
    <location>
        <begin position="857"/>
        <end position="874"/>
    </location>
</feature>
<feature type="transmembrane region" description="Helical" evidence="9">
    <location>
        <begin position="213"/>
        <end position="235"/>
    </location>
</feature>
<dbReference type="SUPFAM" id="SSF52540">
    <property type="entry name" value="P-loop containing nucleoside triphosphate hydrolases"/>
    <property type="match status" value="2"/>
</dbReference>
<keyword evidence="7 9" id="KW-1133">Transmembrane helix</keyword>
<dbReference type="CDD" id="cd03244">
    <property type="entry name" value="ABCC_MRP_domain2"/>
    <property type="match status" value="1"/>
</dbReference>
<dbReference type="FunFam" id="3.40.50.300:FF:001726">
    <property type="entry name" value="Multidrug resistance-associated protein 4"/>
    <property type="match status" value="1"/>
</dbReference>
<dbReference type="CDD" id="cd18594">
    <property type="entry name" value="ABC_6TM_CFTR_D1"/>
    <property type="match status" value="1"/>
</dbReference>
<evidence type="ECO:0000256" key="7">
    <source>
        <dbReference type="ARBA" id="ARBA00022989"/>
    </source>
</evidence>
<evidence type="ECO:0000256" key="1">
    <source>
        <dbReference type="ARBA" id="ARBA00004141"/>
    </source>
</evidence>
<dbReference type="SUPFAM" id="SSF90123">
    <property type="entry name" value="ABC transporter transmembrane region"/>
    <property type="match status" value="2"/>
</dbReference>
<dbReference type="EMBL" id="DS469580">
    <property type="protein sequence ID" value="EDO41257.1"/>
    <property type="molecule type" value="Genomic_DNA"/>
</dbReference>
<feature type="transmembrane region" description="Helical" evidence="9">
    <location>
        <begin position="938"/>
        <end position="959"/>
    </location>
</feature>
<feature type="transmembrane region" description="Helical" evidence="9">
    <location>
        <begin position="187"/>
        <end position="207"/>
    </location>
</feature>
<evidence type="ECO:0000256" key="4">
    <source>
        <dbReference type="ARBA" id="ARBA00022692"/>
    </source>
</evidence>
<dbReference type="Pfam" id="PF00005">
    <property type="entry name" value="ABC_tran"/>
    <property type="match status" value="2"/>
</dbReference>
<keyword evidence="6" id="KW-0067">ATP-binding</keyword>
<feature type="transmembrane region" description="Helical" evidence="9">
    <location>
        <begin position="827"/>
        <end position="851"/>
    </location>
</feature>
<evidence type="ECO:0000256" key="9">
    <source>
        <dbReference type="SAM" id="Phobius"/>
    </source>
</evidence>
<dbReference type="FunFam" id="1.20.1560.10:FF:000026">
    <property type="entry name" value="Multidrug resistance-associated protein lethal(2)03659"/>
    <property type="match status" value="1"/>
</dbReference>
<name>A7S4U1_NEMVE</name>
<dbReference type="InterPro" id="IPR003439">
    <property type="entry name" value="ABC_transporter-like_ATP-bd"/>
</dbReference>
<dbReference type="CDD" id="cd03250">
    <property type="entry name" value="ABCC_MRP_domain1"/>
    <property type="match status" value="1"/>
</dbReference>
<evidence type="ECO:0000256" key="2">
    <source>
        <dbReference type="ARBA" id="ARBA00009726"/>
    </source>
</evidence>
<dbReference type="Proteomes" id="UP000001593">
    <property type="component" value="Unassembled WGS sequence"/>
</dbReference>
<dbReference type="InterPro" id="IPR027417">
    <property type="entry name" value="P-loop_NTPase"/>
</dbReference>
<feature type="transmembrane region" description="Helical" evidence="9">
    <location>
        <begin position="755"/>
        <end position="781"/>
    </location>
</feature>
<keyword evidence="3" id="KW-0813">Transport</keyword>
<evidence type="ECO:0000313" key="12">
    <source>
        <dbReference type="EMBL" id="EDO41257.1"/>
    </source>
</evidence>
<dbReference type="eggNOG" id="KOG0054">
    <property type="taxonomic scope" value="Eukaryota"/>
</dbReference>
<evidence type="ECO:0000256" key="6">
    <source>
        <dbReference type="ARBA" id="ARBA00022840"/>
    </source>
</evidence>
<feature type="non-terminal residue" evidence="12">
    <location>
        <position position="1287"/>
    </location>
</feature>
<dbReference type="PANTHER" id="PTHR24223">
    <property type="entry name" value="ATP-BINDING CASSETTE SUB-FAMILY C"/>
    <property type="match status" value="1"/>
</dbReference>
<gene>
    <name evidence="12" type="ORF">NEMVEDRAFT_v1g20036</name>
</gene>
<feature type="transmembrane region" description="Helical" evidence="9">
    <location>
        <begin position="285"/>
        <end position="318"/>
    </location>
</feature>
<feature type="domain" description="ABC transmembrane type-1" evidence="11">
    <location>
        <begin position="70"/>
        <end position="337"/>
    </location>
</feature>
<evidence type="ECO:0000256" key="5">
    <source>
        <dbReference type="ARBA" id="ARBA00022741"/>
    </source>
</evidence>
<dbReference type="InterPro" id="IPR036640">
    <property type="entry name" value="ABC1_TM_sf"/>
</dbReference>
<sequence length="1287" mass="143603">FRWMNSLLALGNKRPLEDSDLYGLLPEDSTEVLAHSLFNAWDVEIKRYKQEKRRPSLVRALINAFGKGYAALGLFPLFADGLGILQPILLGYLVTYFVEDSPITKKEAYLYAAGVGLCGLFILLFNVPFAFMKNVYGMRVRAACTALIYKKVLHLSRTALASTTTGNLINLVSADAQKFDWVRLAPFLHYLILGPLEVGVVAVLLWYQIGPAALAGVGLLVCLAPMQVKMGNALMSLRGKAIHWMDERVKIMNEIIAGMRVIKMYTWEDSFAKLIMHLRKNELKWFLRMAYIQGAFASFFFSSAGLIYFTTFLVYVLTGEVLTAAKVFTCVSLFNSVRIVCALFFPFAITLFNESRVSLKRFEEALLLDEMHSEGLVKSTLRPKAEECGVFVKKASATWNKEIAIPTLDGLSFDVPSGCLLGVIGAVGSGKSSLLNAILGELPLSEGSIRVQGRVAYASQQAWVYNSTLRHNILFGKEYDEHRYNDVIKACALDKDFELLSEGDETLVGERGVSLSGGQRARISLARAVYADGDIYLLDDPLSAVDANVGRHLFQECICTYLKDKARILVTHQLQFLKDADEIMVLQQGQCIDKGTYQQLSRNDSGFLSLLAEEVEEETGNESDGDDGSTRFGRPVSKQLSVEEVVRKRAGNVVDSCMSIMSAATTLTLPPEETKQEGAVSRQTYAAYLRSFHDLGTGVFLIFLFAMCQVRPVMLMFGDVWLANWANREEVYSMTLASWNASSNTTSPSRPDLHYYLSVYAALVFGLFVLCLICTMSYYWFTIVASRNLHNGMFHSLIHTNMHFFDNNSIGRILNRFSKDIGVIDDFMPWMLCDVLQIGFSCLGIMCLVAASNPVSIAIVLPVICLFFYFRNYFMKSSREMKRIEGINRSPLFGHFSTTLLGIDTIRAYGVEATFTDQFNLFHDAHSRAWYAYLAGQAWLTCRLQALGVVFLLFIVLGLPALKDGLSAGTVGLILSYSIMLAKLFEPFVEESAEVENIMTSVERVVEYTSLPPEGEKVTDVIPPPDWPDKGKITFDNMSFSYHQSLPEVLHNVTCVIKPSEKVGVVGRTGAGKSSLLSTLFRLAEPKGLIDIDGINIRKLGLKDLRSKLSIIPQDPVLFSGTMRKNLDPFSEHPDAGLWKVLDEVQLKQPVEDLPGKLDEELAEAGSNFSVGQRQLVCLARAILRHSRILVIDEATANVDPRTDALIQETIRDKFQDCTVLTIAHRLHTIMDSDRVMVLDAGRLVEFDAPYKLLKKRNTIFSGLVEQTGGTEAKRLFDIAQQTFYKQ</sequence>
<evidence type="ECO:0000313" key="13">
    <source>
        <dbReference type="Proteomes" id="UP000001593"/>
    </source>
</evidence>
<feature type="transmembrane region" description="Helical" evidence="9">
    <location>
        <begin position="324"/>
        <end position="352"/>
    </location>
</feature>
<dbReference type="Gene3D" id="1.20.1560.10">
    <property type="entry name" value="ABC transporter type 1, transmembrane domain"/>
    <property type="match status" value="2"/>
</dbReference>
<feature type="transmembrane region" description="Helical" evidence="9">
    <location>
        <begin position="698"/>
        <end position="717"/>
    </location>
</feature>
<reference evidence="12 13" key="1">
    <citation type="journal article" date="2007" name="Science">
        <title>Sea anemone genome reveals ancestral eumetazoan gene repertoire and genomic organization.</title>
        <authorList>
            <person name="Putnam N.H."/>
            <person name="Srivastava M."/>
            <person name="Hellsten U."/>
            <person name="Dirks B."/>
            <person name="Chapman J."/>
            <person name="Salamov A."/>
            <person name="Terry A."/>
            <person name="Shapiro H."/>
            <person name="Lindquist E."/>
            <person name="Kapitonov V.V."/>
            <person name="Jurka J."/>
            <person name="Genikhovich G."/>
            <person name="Grigoriev I.V."/>
            <person name="Lucas S.M."/>
            <person name="Steele R.E."/>
            <person name="Finnerty J.R."/>
            <person name="Technau U."/>
            <person name="Martindale M.Q."/>
            <person name="Rokhsar D.S."/>
        </authorList>
    </citation>
    <scope>NUCLEOTIDE SEQUENCE [LARGE SCALE GENOMIC DNA]</scope>
    <source>
        <strain evidence="13">CH2 X CH6</strain>
    </source>
</reference>
<dbReference type="Pfam" id="PF00664">
    <property type="entry name" value="ABC_membrane"/>
    <property type="match status" value="2"/>
</dbReference>
<feature type="transmembrane region" description="Helical" evidence="9">
    <location>
        <begin position="69"/>
        <end position="89"/>
    </location>
</feature>
<evidence type="ECO:0000259" key="10">
    <source>
        <dbReference type="PROSITE" id="PS50893"/>
    </source>
</evidence>
<dbReference type="PhylomeDB" id="A7S4U1"/>
<dbReference type="PROSITE" id="PS50929">
    <property type="entry name" value="ABC_TM1F"/>
    <property type="match status" value="2"/>
</dbReference>
<keyword evidence="8 9" id="KW-0472">Membrane</keyword>
<dbReference type="GO" id="GO:0055085">
    <property type="term" value="P:transmembrane transport"/>
    <property type="evidence" value="ECO:0000318"/>
    <property type="project" value="GO_Central"/>
</dbReference>
<dbReference type="InterPro" id="IPR017871">
    <property type="entry name" value="ABC_transporter-like_CS"/>
</dbReference>
<dbReference type="GO" id="GO:0005524">
    <property type="term" value="F:ATP binding"/>
    <property type="evidence" value="ECO:0007669"/>
    <property type="project" value="UniProtKB-KW"/>
</dbReference>
<dbReference type="GO" id="GO:0016887">
    <property type="term" value="F:ATP hydrolysis activity"/>
    <property type="evidence" value="ECO:0007669"/>
    <property type="project" value="InterPro"/>
</dbReference>
<keyword evidence="13" id="KW-1185">Reference proteome</keyword>
<dbReference type="Gene3D" id="3.40.50.300">
    <property type="entry name" value="P-loop containing nucleotide triphosphate hydrolases"/>
    <property type="match status" value="2"/>
</dbReference>
<dbReference type="PROSITE" id="PS00211">
    <property type="entry name" value="ABC_TRANSPORTER_1"/>
    <property type="match status" value="2"/>
</dbReference>
<dbReference type="InterPro" id="IPR050173">
    <property type="entry name" value="ABC_transporter_C-like"/>
</dbReference>
<feature type="domain" description="ABC transporter" evidence="10">
    <location>
        <begin position="1033"/>
        <end position="1266"/>
    </location>
</feature>
<feature type="non-terminal residue" evidence="12">
    <location>
        <position position="1"/>
    </location>
</feature>
<dbReference type="SMART" id="SM00382">
    <property type="entry name" value="AAA"/>
    <property type="match status" value="2"/>
</dbReference>
<dbReference type="PROSITE" id="PS50893">
    <property type="entry name" value="ABC_TRANSPORTER_2"/>
    <property type="match status" value="2"/>
</dbReference>
<dbReference type="GO" id="GO:0005886">
    <property type="term" value="C:plasma membrane"/>
    <property type="evidence" value="ECO:0000318"/>
    <property type="project" value="GO_Central"/>
</dbReference>
<feature type="transmembrane region" description="Helical" evidence="9">
    <location>
        <begin position="109"/>
        <end position="131"/>
    </location>
</feature>
<evidence type="ECO:0000256" key="3">
    <source>
        <dbReference type="ARBA" id="ARBA00022448"/>
    </source>
</evidence>
<keyword evidence="5" id="KW-0547">Nucleotide-binding</keyword>
<accession>A7S4U1</accession>
<dbReference type="FunFam" id="1.20.1560.10:FF:000365">
    <property type="entry name" value="Predicted protein"/>
    <property type="match status" value="1"/>
</dbReference>
<comment type="similarity">
    <text evidence="2">Belongs to the ABC transporter superfamily. ABCC family. Conjugate transporter (TC 3.A.1.208) subfamily.</text>
</comment>